<keyword evidence="3" id="KW-1185">Reference proteome</keyword>
<accession>A0ABQ3QXK8</accession>
<reference evidence="2" key="1">
    <citation type="submission" date="2024-05" db="EMBL/GenBank/DDBJ databases">
        <title>Whole genome shotgun sequence of Streptomyces violascens NBRC 12920.</title>
        <authorList>
            <person name="Komaki H."/>
            <person name="Tamura T."/>
        </authorList>
    </citation>
    <scope>NUCLEOTIDE SEQUENCE</scope>
    <source>
        <strain evidence="2">NBRC 12920</strain>
    </source>
</reference>
<evidence type="ECO:0000313" key="2">
    <source>
        <dbReference type="EMBL" id="GHI41998.1"/>
    </source>
</evidence>
<comment type="caution">
    <text evidence="2">The sequence shown here is derived from an EMBL/GenBank/DDBJ whole genome shotgun (WGS) entry which is preliminary data.</text>
</comment>
<evidence type="ECO:0000313" key="3">
    <source>
        <dbReference type="Proteomes" id="UP001050808"/>
    </source>
</evidence>
<proteinExistence type="predicted"/>
<dbReference type="RefSeq" id="WP_189963569.1">
    <property type="nucleotide sequence ID" value="NZ_BMUA01000008.1"/>
</dbReference>
<feature type="region of interest" description="Disordered" evidence="1">
    <location>
        <begin position="314"/>
        <end position="338"/>
    </location>
</feature>
<dbReference type="Proteomes" id="UP001050808">
    <property type="component" value="Unassembled WGS sequence"/>
</dbReference>
<protein>
    <submittedName>
        <fullName evidence="2">Uncharacterized protein</fullName>
    </submittedName>
</protein>
<gene>
    <name evidence="2" type="ORF">Sviol_64060</name>
</gene>
<evidence type="ECO:0000256" key="1">
    <source>
        <dbReference type="SAM" id="MobiDB-lite"/>
    </source>
</evidence>
<dbReference type="EMBL" id="BNDY01000017">
    <property type="protein sequence ID" value="GHI41998.1"/>
    <property type="molecule type" value="Genomic_DNA"/>
</dbReference>
<sequence>MTHYELELPALVSNSPLGFLAALGILQLTTHDLDQPARLSWRGPEAPAVLHTHRPLTHQALADLLGSHLPDDPAKEPLPLVPGILSLPRTGPSDALRMPIDTALHHLRTHTQAERDHNTPTAHWFTALVNQLGIAPIEKNTGDVRPARGKQPVLYTSSTPLFGRGGQMTLANNWAKAAQECRKDPTHLLAALTAWRRVDGYAGANLDHHSTGDAHMVSQGKPTQQGVPGATWLALHAFATFRLTGDTAYAQTTSWDRATPNGALTWPIWQPPLTTTSITTLLEHPLIRTPHPEPAKLHNLGVTAIYAAPRTRLPQADGPLQLGNRTHPRTATKPSSAP</sequence>
<name>A0ABQ3QXK8_9ACTN</name>
<organism evidence="2 3">
    <name type="scientific">Streptomyces violascens</name>
    <dbReference type="NCBI Taxonomy" id="67381"/>
    <lineage>
        <taxon>Bacteria</taxon>
        <taxon>Bacillati</taxon>
        <taxon>Actinomycetota</taxon>
        <taxon>Actinomycetes</taxon>
        <taxon>Kitasatosporales</taxon>
        <taxon>Streptomycetaceae</taxon>
        <taxon>Streptomyces</taxon>
    </lineage>
</organism>